<feature type="compositionally biased region" description="Pro residues" evidence="5">
    <location>
        <begin position="271"/>
        <end position="293"/>
    </location>
</feature>
<feature type="region of interest" description="Disordered" evidence="5">
    <location>
        <begin position="717"/>
        <end position="785"/>
    </location>
</feature>
<keyword evidence="3 7" id="KW-0347">Helicase</keyword>
<dbReference type="PANTHER" id="PTHR45766">
    <property type="entry name" value="DNA ANNEALING HELICASE AND ENDONUCLEASE ZRANB3 FAMILY MEMBER"/>
    <property type="match status" value="1"/>
</dbReference>
<feature type="region of interest" description="Disordered" evidence="5">
    <location>
        <begin position="553"/>
        <end position="576"/>
    </location>
</feature>
<dbReference type="GO" id="GO:0004520">
    <property type="term" value="F:DNA endonuclease activity"/>
    <property type="evidence" value="ECO:0007669"/>
    <property type="project" value="TreeGrafter"/>
</dbReference>
<feature type="compositionally biased region" description="Gly residues" evidence="5">
    <location>
        <begin position="823"/>
        <end position="835"/>
    </location>
</feature>
<feature type="region of interest" description="Disordered" evidence="5">
    <location>
        <begin position="822"/>
        <end position="940"/>
    </location>
</feature>
<feature type="compositionally biased region" description="Acidic residues" evidence="5">
    <location>
        <begin position="872"/>
        <end position="881"/>
    </location>
</feature>
<feature type="domain" description="Helicase C-terminal" evidence="6">
    <location>
        <begin position="535"/>
        <end position="708"/>
    </location>
</feature>
<comment type="caution">
    <text evidence="7">The sequence shown here is derived from an EMBL/GenBank/DDBJ whole genome shotgun (WGS) entry which is preliminary data.</text>
</comment>
<dbReference type="InterPro" id="IPR038718">
    <property type="entry name" value="SNF2-like_sf"/>
</dbReference>
<dbReference type="GO" id="GO:0016787">
    <property type="term" value="F:hydrolase activity"/>
    <property type="evidence" value="ECO:0007669"/>
    <property type="project" value="UniProtKB-KW"/>
</dbReference>
<dbReference type="InterPro" id="IPR049730">
    <property type="entry name" value="SNF2/RAD54-like_C"/>
</dbReference>
<dbReference type="CDD" id="cd18793">
    <property type="entry name" value="SF2_C_SNF"/>
    <property type="match status" value="1"/>
</dbReference>
<dbReference type="EMBL" id="PGGS01000265">
    <property type="protein sequence ID" value="PNH06002.1"/>
    <property type="molecule type" value="Genomic_DNA"/>
</dbReference>
<dbReference type="InterPro" id="IPR027417">
    <property type="entry name" value="P-loop_NTPase"/>
</dbReference>
<feature type="compositionally biased region" description="Low complexity" evidence="5">
    <location>
        <begin position="750"/>
        <end position="768"/>
    </location>
</feature>
<keyword evidence="2" id="KW-0378">Hydrolase</keyword>
<dbReference type="GO" id="GO:0006281">
    <property type="term" value="P:DNA repair"/>
    <property type="evidence" value="ECO:0007669"/>
    <property type="project" value="TreeGrafter"/>
</dbReference>
<feature type="region of interest" description="Disordered" evidence="5">
    <location>
        <begin position="457"/>
        <end position="479"/>
    </location>
</feature>
<feature type="compositionally biased region" description="Low complexity" evidence="5">
    <location>
        <begin position="54"/>
        <end position="116"/>
    </location>
</feature>
<feature type="region of interest" description="Disordered" evidence="5">
    <location>
        <begin position="795"/>
        <end position="814"/>
    </location>
</feature>
<dbReference type="GO" id="GO:0043596">
    <property type="term" value="C:nuclear replication fork"/>
    <property type="evidence" value="ECO:0007669"/>
    <property type="project" value="TreeGrafter"/>
</dbReference>
<sequence length="995" mass="103798">MAEQPRPEGELPRCGQWWEEGGAVHGGGIPQQYGSAGSMYGSGGAGTSYGGGPSTPQAARPARAPQESPQPQQQQQPPQQPYQSPAQQAQQQQYQQHQQQQWQQQQQQQQQQQRQAPPSPYAPPQTQAAQPRLGPGNGIAVNVQGHAVHEACATGIVRVLGGGELGLATALYDERFKELVKTLPTRVWDPAAHCWRVPATLYFQFRELFERNGYYLQHLSQHSVSCPARVLFVWFLKCSRDFDHKNPWFWAAEYFNGQAAAHGGAAAAAAAPPPQPYLQPQPQAYPQPQPPHPPHPHQQQPKLASGLAVKPSVNTSETEHASQYLAAYWKVRLERSRPAARHCSSLRLLLLLPTKLAPAGASSARTAASSSPEAATTPSVTAHRNMSERTCGHENEAADGPKRVWLADVGPNSTAAPSPVASTAPAAATAATSAAVAGPPGVAQALTYGQWEAVQGEVHEGEDKGKANKRRSTDKGSYRSVICDESHALKSRTTQRYAKVGPLVRRAARAVLCTGTPLLNRPIEIWPQIELLRPGLLGSYTEYGERYCLDPRAVAQQQQHQQQHQQQPRSERPGRAAPPSFIVALERVPYIRIDGSTPPPQREAAVGRFQAPGPGGPRVALLSLRAAGQGLTLTAASTVVFVELDQAPAVLCQAEDRAHRVGQAGHVHVYYLLGRGDKAANEAEGRAQPGTLDDRIWAMLERKQFVVGATLDGGGTAAAAAGGTQGTQYGRGGTAGTAAGDSSDSDESDYGSVDEAAAPPPYGAGDASGSDEDAEDGGGGTQEGVYGTPVAAAAVAGGGVEEPRTAEPQEKRQRFTWEHEAGGDAGRWEGCGGAGSQPVVGQGSEGAAAAAAPHQPVSSPRVQQRPTWVGAEAEDGDEVEVVEAGGARGTQQSTSNRASAGAGASAGGSGRRSGGGGSGEGVSGSGGLGRSTGGAPPRPVAVVDLTQADCEYGGGGGMYGNGNGMYGSGGGGGGNGTRRQGRGGVAVKLEPIVLD</sequence>
<evidence type="ECO:0000256" key="2">
    <source>
        <dbReference type="ARBA" id="ARBA00022801"/>
    </source>
</evidence>
<reference evidence="7 8" key="1">
    <citation type="journal article" date="2017" name="Mol. Biol. Evol.">
        <title>The 4-celled Tetrabaena socialis nuclear genome reveals the essential components for genetic control of cell number at the origin of multicellularity in the volvocine lineage.</title>
        <authorList>
            <person name="Featherston J."/>
            <person name="Arakaki Y."/>
            <person name="Hanschen E.R."/>
            <person name="Ferris P.J."/>
            <person name="Michod R.E."/>
            <person name="Olson B.J.S.C."/>
            <person name="Nozaki H."/>
            <person name="Durand P.M."/>
        </authorList>
    </citation>
    <scope>NUCLEOTIDE SEQUENCE [LARGE SCALE GENOMIC DNA]</scope>
    <source>
        <strain evidence="7 8">NIES-571</strain>
    </source>
</reference>
<proteinExistence type="predicted"/>
<evidence type="ECO:0000256" key="4">
    <source>
        <dbReference type="ARBA" id="ARBA00022840"/>
    </source>
</evidence>
<dbReference type="GO" id="GO:0005524">
    <property type="term" value="F:ATP binding"/>
    <property type="evidence" value="ECO:0007669"/>
    <property type="project" value="UniProtKB-KW"/>
</dbReference>
<dbReference type="Pfam" id="PF00176">
    <property type="entry name" value="SNF2-rel_dom"/>
    <property type="match status" value="1"/>
</dbReference>
<evidence type="ECO:0000256" key="1">
    <source>
        <dbReference type="ARBA" id="ARBA00022741"/>
    </source>
</evidence>
<name>A0A2J8A0E9_9CHLO</name>
<evidence type="ECO:0000313" key="7">
    <source>
        <dbReference type="EMBL" id="PNH06002.1"/>
    </source>
</evidence>
<dbReference type="Pfam" id="PF00271">
    <property type="entry name" value="Helicase_C"/>
    <property type="match status" value="1"/>
</dbReference>
<dbReference type="OrthoDB" id="2801544at2759"/>
<evidence type="ECO:0000259" key="6">
    <source>
        <dbReference type="PROSITE" id="PS51194"/>
    </source>
</evidence>
<feature type="compositionally biased region" description="Gly residues" evidence="5">
    <location>
        <begin position="723"/>
        <end position="735"/>
    </location>
</feature>
<dbReference type="Proteomes" id="UP000236333">
    <property type="component" value="Unassembled WGS sequence"/>
</dbReference>
<organism evidence="7 8">
    <name type="scientific">Tetrabaena socialis</name>
    <dbReference type="NCBI Taxonomy" id="47790"/>
    <lineage>
        <taxon>Eukaryota</taxon>
        <taxon>Viridiplantae</taxon>
        <taxon>Chlorophyta</taxon>
        <taxon>core chlorophytes</taxon>
        <taxon>Chlorophyceae</taxon>
        <taxon>CS clade</taxon>
        <taxon>Chlamydomonadales</taxon>
        <taxon>Tetrabaenaceae</taxon>
        <taxon>Tetrabaena</taxon>
    </lineage>
</organism>
<keyword evidence="1" id="KW-0547">Nucleotide-binding</keyword>
<feature type="compositionally biased region" description="Low complexity" evidence="5">
    <location>
        <begin position="363"/>
        <end position="382"/>
    </location>
</feature>
<feature type="compositionally biased region" description="Basic and acidic residues" evidence="5">
    <location>
        <begin position="1"/>
        <end position="11"/>
    </location>
</feature>
<dbReference type="PROSITE" id="PS51194">
    <property type="entry name" value="HELICASE_CTER"/>
    <property type="match status" value="1"/>
</dbReference>
<protein>
    <submittedName>
        <fullName evidence="7">DNA annealing helicase and endonuclease ZRANB3</fullName>
    </submittedName>
</protein>
<evidence type="ECO:0000256" key="5">
    <source>
        <dbReference type="SAM" id="MobiDB-lite"/>
    </source>
</evidence>
<dbReference type="SUPFAM" id="SSF52540">
    <property type="entry name" value="P-loop containing nucleoside triphosphate hydrolases"/>
    <property type="match status" value="1"/>
</dbReference>
<keyword evidence="8" id="KW-1185">Reference proteome</keyword>
<feature type="compositionally biased region" description="Polar residues" evidence="5">
    <location>
        <begin position="856"/>
        <end position="866"/>
    </location>
</feature>
<keyword evidence="4" id="KW-0067">ATP-binding</keyword>
<keyword evidence="7" id="KW-0255">Endonuclease</keyword>
<accession>A0A2J8A0E9</accession>
<feature type="region of interest" description="Disordered" evidence="5">
    <location>
        <begin position="266"/>
        <end position="316"/>
    </location>
</feature>
<keyword evidence="7" id="KW-0540">Nuclease</keyword>
<dbReference type="GO" id="GO:0004386">
    <property type="term" value="F:helicase activity"/>
    <property type="evidence" value="ECO:0007669"/>
    <property type="project" value="UniProtKB-KW"/>
</dbReference>
<dbReference type="AlphaFoldDB" id="A0A2J8A0E9"/>
<dbReference type="InterPro" id="IPR001650">
    <property type="entry name" value="Helicase_C-like"/>
</dbReference>
<dbReference type="SMART" id="SM00490">
    <property type="entry name" value="HELICc"/>
    <property type="match status" value="1"/>
</dbReference>
<feature type="region of interest" description="Disordered" evidence="5">
    <location>
        <begin position="363"/>
        <end position="387"/>
    </location>
</feature>
<dbReference type="PANTHER" id="PTHR45766:SF3">
    <property type="entry name" value="DNA ANNEALING HELICASE AND ENDONUCLEASE ZRANB3"/>
    <property type="match status" value="1"/>
</dbReference>
<gene>
    <name evidence="7" type="ORF">TSOC_007667</name>
</gene>
<feature type="compositionally biased region" description="Gly residues" evidence="5">
    <location>
        <begin position="40"/>
        <end position="53"/>
    </location>
</feature>
<dbReference type="Gene3D" id="3.40.50.300">
    <property type="entry name" value="P-loop containing nucleotide triphosphate hydrolases"/>
    <property type="match status" value="1"/>
</dbReference>
<dbReference type="GO" id="GO:0031297">
    <property type="term" value="P:replication fork processing"/>
    <property type="evidence" value="ECO:0007669"/>
    <property type="project" value="TreeGrafter"/>
</dbReference>
<dbReference type="SUPFAM" id="SSF81995">
    <property type="entry name" value="beta-sandwich domain of Sec23/24"/>
    <property type="match status" value="1"/>
</dbReference>
<evidence type="ECO:0000313" key="8">
    <source>
        <dbReference type="Proteomes" id="UP000236333"/>
    </source>
</evidence>
<dbReference type="Gene3D" id="3.40.50.10810">
    <property type="entry name" value="Tandem AAA-ATPase domain"/>
    <property type="match status" value="1"/>
</dbReference>
<feature type="compositionally biased region" description="Basic and acidic residues" evidence="5">
    <location>
        <begin position="801"/>
        <end position="814"/>
    </location>
</feature>
<feature type="compositionally biased region" description="Gly residues" evidence="5">
    <location>
        <begin position="904"/>
        <end position="932"/>
    </location>
</feature>
<evidence type="ECO:0000256" key="3">
    <source>
        <dbReference type="ARBA" id="ARBA00022806"/>
    </source>
</evidence>
<feature type="compositionally biased region" description="Low complexity" evidence="5">
    <location>
        <begin position="556"/>
        <end position="567"/>
    </location>
</feature>
<dbReference type="InterPro" id="IPR000330">
    <property type="entry name" value="SNF2_N"/>
</dbReference>
<feature type="region of interest" description="Disordered" evidence="5">
    <location>
        <begin position="1"/>
        <end position="138"/>
    </location>
</feature>